<sequence>MRGASCGCHSKSWKRFDVGLEETCTHYDEPPSEPLSPASGAPRRRFCANTSSAFEEQTSLLTPYRWPDSSPADTYMHKVHLGQQEQHQPVDEQQHQRHHQLLNQHVQQQPADVYLRVPKRPEQGQDGSGKHRVQVTVRQHGYHLIPVCIAGAQPRTSSTSRNSSIPAVQAVAPTGTHAADDDLNKKPCICYWHAPAQLPQPVVPESTGHARA</sequence>
<gene>
    <name evidence="2" type="ORF">BDK51DRAFT_53171</name>
</gene>
<evidence type="ECO:0000313" key="3">
    <source>
        <dbReference type="Proteomes" id="UP000269721"/>
    </source>
</evidence>
<evidence type="ECO:0000313" key="2">
    <source>
        <dbReference type="EMBL" id="RKO94202.1"/>
    </source>
</evidence>
<evidence type="ECO:0000256" key="1">
    <source>
        <dbReference type="SAM" id="MobiDB-lite"/>
    </source>
</evidence>
<protein>
    <submittedName>
        <fullName evidence="2">Uncharacterized protein</fullName>
    </submittedName>
</protein>
<proteinExistence type="predicted"/>
<name>A0A4P9WNY1_9FUNG</name>
<feature type="region of interest" description="Disordered" evidence="1">
    <location>
        <begin position="25"/>
        <end position="44"/>
    </location>
</feature>
<organism evidence="2 3">
    <name type="scientific">Blyttiomyces helicus</name>
    <dbReference type="NCBI Taxonomy" id="388810"/>
    <lineage>
        <taxon>Eukaryota</taxon>
        <taxon>Fungi</taxon>
        <taxon>Fungi incertae sedis</taxon>
        <taxon>Chytridiomycota</taxon>
        <taxon>Chytridiomycota incertae sedis</taxon>
        <taxon>Chytridiomycetes</taxon>
        <taxon>Chytridiomycetes incertae sedis</taxon>
        <taxon>Blyttiomyces</taxon>
    </lineage>
</organism>
<keyword evidence="3" id="KW-1185">Reference proteome</keyword>
<accession>A0A4P9WNY1</accession>
<reference evidence="3" key="1">
    <citation type="journal article" date="2018" name="Nat. Microbiol.">
        <title>Leveraging single-cell genomics to expand the fungal tree of life.</title>
        <authorList>
            <person name="Ahrendt S.R."/>
            <person name="Quandt C.A."/>
            <person name="Ciobanu D."/>
            <person name="Clum A."/>
            <person name="Salamov A."/>
            <person name="Andreopoulos B."/>
            <person name="Cheng J.F."/>
            <person name="Woyke T."/>
            <person name="Pelin A."/>
            <person name="Henrissat B."/>
            <person name="Reynolds N.K."/>
            <person name="Benny G.L."/>
            <person name="Smith M.E."/>
            <person name="James T.Y."/>
            <person name="Grigoriev I.V."/>
        </authorList>
    </citation>
    <scope>NUCLEOTIDE SEQUENCE [LARGE SCALE GENOMIC DNA]</scope>
</reference>
<dbReference type="AlphaFoldDB" id="A0A4P9WNY1"/>
<dbReference type="EMBL" id="KZ993973">
    <property type="protein sequence ID" value="RKO94202.1"/>
    <property type="molecule type" value="Genomic_DNA"/>
</dbReference>
<dbReference type="Proteomes" id="UP000269721">
    <property type="component" value="Unassembled WGS sequence"/>
</dbReference>